<dbReference type="InterPro" id="IPR032871">
    <property type="entry name" value="AHH_dom_containing"/>
</dbReference>
<feature type="region of interest" description="Disordered" evidence="1">
    <location>
        <begin position="181"/>
        <end position="202"/>
    </location>
</feature>
<feature type="compositionally biased region" description="Basic and acidic residues" evidence="1">
    <location>
        <begin position="187"/>
        <end position="202"/>
    </location>
</feature>
<comment type="caution">
    <text evidence="2">The sequence shown here is derived from an EMBL/GenBank/DDBJ whole genome shotgun (WGS) entry which is preliminary data.</text>
</comment>
<protein>
    <submittedName>
        <fullName evidence="2">AHH domain-containing protein</fullName>
    </submittedName>
</protein>
<evidence type="ECO:0000313" key="3">
    <source>
        <dbReference type="Proteomes" id="UP000714380"/>
    </source>
</evidence>
<sequence>MKLEYKNGVRITKFVHEKDAFEAALDGYEQRLKTYYASSSRTETEDERRKAVAEAMSFLSMERAKLSTIASLQDQLRDYRAQGMKATSENSDMWSRAEALDVLQAESHHGYNGVRVLERNMAAEGVPKPSARHTAHHICPGKGKLPAISRQTRVHLHTHGIRINDPANGVYLMTRDKETPHWSMPDSRGHKTYHTEGYERLV</sequence>
<keyword evidence="3" id="KW-1185">Reference proteome</keyword>
<organism evidence="2 3">
    <name type="scientific">Thalassolituus marinus</name>
    <dbReference type="NCBI Taxonomy" id="671053"/>
    <lineage>
        <taxon>Bacteria</taxon>
        <taxon>Pseudomonadati</taxon>
        <taxon>Pseudomonadota</taxon>
        <taxon>Gammaproteobacteria</taxon>
        <taxon>Oceanospirillales</taxon>
        <taxon>Oceanospirillaceae</taxon>
        <taxon>Thalassolituus</taxon>
    </lineage>
</organism>
<name>A0ABS7ZML5_9GAMM</name>
<reference evidence="2 3" key="1">
    <citation type="submission" date="2020-12" db="EMBL/GenBank/DDBJ databases">
        <title>Novel Thalassolituus-related marine hydrocarbonoclastic bacteria mediated algae-derived hydrocarbons mineralization in twilight zone of the northern South China Sea.</title>
        <authorList>
            <person name="Dong C."/>
        </authorList>
    </citation>
    <scope>NUCLEOTIDE SEQUENCE [LARGE SCALE GENOMIC DNA]</scope>
    <source>
        <strain evidence="2 3">IMCC1826</strain>
    </source>
</reference>
<dbReference type="Proteomes" id="UP000714380">
    <property type="component" value="Unassembled WGS sequence"/>
</dbReference>
<accession>A0ABS7ZML5</accession>
<evidence type="ECO:0000256" key="1">
    <source>
        <dbReference type="SAM" id="MobiDB-lite"/>
    </source>
</evidence>
<dbReference type="RefSeq" id="WP_225672426.1">
    <property type="nucleotide sequence ID" value="NZ_JAEDAH010000020.1"/>
</dbReference>
<evidence type="ECO:0000313" key="2">
    <source>
        <dbReference type="EMBL" id="MCA6062932.1"/>
    </source>
</evidence>
<gene>
    <name evidence="2" type="ORF">I9W95_04840</name>
</gene>
<dbReference type="Pfam" id="PF14412">
    <property type="entry name" value="AHH"/>
    <property type="match status" value="1"/>
</dbReference>
<proteinExistence type="predicted"/>
<dbReference type="EMBL" id="JAEDAH010000020">
    <property type="protein sequence ID" value="MCA6062932.1"/>
    <property type="molecule type" value="Genomic_DNA"/>
</dbReference>